<keyword evidence="7 9" id="KW-0418">Kinase</keyword>
<keyword evidence="8 9" id="KW-0067">ATP-binding</keyword>
<protein>
    <recommendedName>
        <fullName evidence="4 9">Inositol-pentakisphosphate 2-kinase</fullName>
        <ecNumber evidence="3 9">2.7.1.158</ecNumber>
    </recommendedName>
</protein>
<evidence type="ECO:0000256" key="5">
    <source>
        <dbReference type="ARBA" id="ARBA00022679"/>
    </source>
</evidence>
<evidence type="ECO:0000313" key="10">
    <source>
        <dbReference type="EMBL" id="CCD24088.1"/>
    </source>
</evidence>
<dbReference type="HOGENOM" id="CLU_046294_1_0_1"/>
<evidence type="ECO:0000256" key="9">
    <source>
        <dbReference type="RuleBase" id="RU364126"/>
    </source>
</evidence>
<dbReference type="Pfam" id="PF06090">
    <property type="entry name" value="Ins_P5_2-kin"/>
    <property type="match status" value="2"/>
</dbReference>
<dbReference type="OMA" id="FIELRCK"/>
<dbReference type="GO" id="GO:0035299">
    <property type="term" value="F:inositol-1,3,4,5,6-pentakisphosphate 2-kinase activity"/>
    <property type="evidence" value="ECO:0007669"/>
    <property type="project" value="UniProtKB-EC"/>
</dbReference>
<dbReference type="GO" id="GO:0032958">
    <property type="term" value="P:inositol phosphate biosynthetic process"/>
    <property type="evidence" value="ECO:0007669"/>
    <property type="project" value="EnsemblFungi"/>
</dbReference>
<sequence length="318" mass="37133">MEIIGKGNANILIRFPNENDDKNDEYLYRFCIRPFQSLESYNSYTMTNHEFIKRELVPLLGEEYVCSLELVSLPICDDLKRILGPYCKSFITKNMIPASDSIMGLKVLNLKPSRLSMDILQEDHQLKVYVDATGDKIVLEVKPKWLYNPDTLGFCRNCVHNSFKKRENIKYCMASMVKARTHHQVNIMDLFHENTVKCLPEIFIDDLNNYFQNDDNVLKRLYYLQRNLSDKTVSIEKINSDDDVTTGLMILMILRDVTVFISWDKQDGDTDGNHISSHIIDLDLKPRSKWKHWQETERLLSKQSNNNNNNNCILHSNV</sequence>
<dbReference type="AlphaFoldDB" id="G0W8H7"/>
<dbReference type="EC" id="2.7.1.158" evidence="3 9"/>
<name>G0W8H7_NAUDC</name>
<dbReference type="GO" id="GO:0005524">
    <property type="term" value="F:ATP binding"/>
    <property type="evidence" value="ECO:0007669"/>
    <property type="project" value="UniProtKB-KW"/>
</dbReference>
<evidence type="ECO:0000256" key="7">
    <source>
        <dbReference type="ARBA" id="ARBA00022777"/>
    </source>
</evidence>
<gene>
    <name evidence="10" type="primary">NDAI0C04280</name>
    <name evidence="10" type="ordered locus">NDAI_0C04280</name>
</gene>
<comment type="function">
    <text evidence="1">Has kinase activity and phosphorylates inositol-1,3,4,5,6-pentakisphosphate (Ins(1,3,4,5,6)P5) to produce 1,2,3,4,5,6-hexakisphosphate (InsP6), also known as phytate.</text>
</comment>
<comment type="similarity">
    <text evidence="2">Belongs to the IPK1 type 1 family.</text>
</comment>
<dbReference type="OrthoDB" id="272370at2759"/>
<reference evidence="10 11" key="1">
    <citation type="journal article" date="2011" name="Proc. Natl. Acad. Sci. U.S.A.">
        <title>Evolutionary erosion of yeast sex chromosomes by mating-type switching accidents.</title>
        <authorList>
            <person name="Gordon J.L."/>
            <person name="Armisen D."/>
            <person name="Proux-Wera E."/>
            <person name="Oheigeartaigh S.S."/>
            <person name="Byrne K.P."/>
            <person name="Wolfe K.H."/>
        </authorList>
    </citation>
    <scope>NUCLEOTIDE SEQUENCE [LARGE SCALE GENOMIC DNA]</scope>
    <source>
        <strain evidence="11">ATCC 10597 / BCRC 20456 / CBS 421 / NBRC 0211 / NRRL Y-12639</strain>
    </source>
</reference>
<evidence type="ECO:0000256" key="2">
    <source>
        <dbReference type="ARBA" id="ARBA00008305"/>
    </source>
</evidence>
<dbReference type="EMBL" id="HE580269">
    <property type="protein sequence ID" value="CCD24088.1"/>
    <property type="molecule type" value="Genomic_DNA"/>
</dbReference>
<dbReference type="PANTHER" id="PTHR14456:SF2">
    <property type="entry name" value="INOSITOL-PENTAKISPHOSPHATE 2-KINASE"/>
    <property type="match status" value="1"/>
</dbReference>
<dbReference type="Proteomes" id="UP000000689">
    <property type="component" value="Chromosome 3"/>
</dbReference>
<dbReference type="KEGG" id="ndi:NDAI_0C04280"/>
<keyword evidence="5 9" id="KW-0808">Transferase</keyword>
<accession>G0W8H7</accession>
<dbReference type="STRING" id="1071378.G0W8H7"/>
<evidence type="ECO:0000256" key="4">
    <source>
        <dbReference type="ARBA" id="ARBA00014846"/>
    </source>
</evidence>
<organism evidence="10 11">
    <name type="scientific">Naumovozyma dairenensis (strain ATCC 10597 / BCRC 20456 / CBS 421 / NBRC 0211 / NRRL Y-12639)</name>
    <name type="common">Saccharomyces dairenensis</name>
    <dbReference type="NCBI Taxonomy" id="1071378"/>
    <lineage>
        <taxon>Eukaryota</taxon>
        <taxon>Fungi</taxon>
        <taxon>Dikarya</taxon>
        <taxon>Ascomycota</taxon>
        <taxon>Saccharomycotina</taxon>
        <taxon>Saccharomycetes</taxon>
        <taxon>Saccharomycetales</taxon>
        <taxon>Saccharomycetaceae</taxon>
        <taxon>Naumovozyma</taxon>
    </lineage>
</organism>
<comment type="catalytic activity">
    <reaction evidence="9">
        <text>1D-myo-inositol 1,3,4,5,6-pentakisphosphate + ATP = 1D-myo-inositol hexakisphosphate + ADP + H(+)</text>
        <dbReference type="Rhea" id="RHEA:20313"/>
        <dbReference type="ChEBI" id="CHEBI:15378"/>
        <dbReference type="ChEBI" id="CHEBI:30616"/>
        <dbReference type="ChEBI" id="CHEBI:57733"/>
        <dbReference type="ChEBI" id="CHEBI:58130"/>
        <dbReference type="ChEBI" id="CHEBI:456216"/>
        <dbReference type="EC" id="2.7.1.158"/>
    </reaction>
</comment>
<keyword evidence="11" id="KW-1185">Reference proteome</keyword>
<dbReference type="GO" id="GO:0005634">
    <property type="term" value="C:nucleus"/>
    <property type="evidence" value="ECO:0007669"/>
    <property type="project" value="EnsemblFungi"/>
</dbReference>
<evidence type="ECO:0000256" key="3">
    <source>
        <dbReference type="ARBA" id="ARBA00012023"/>
    </source>
</evidence>
<evidence type="ECO:0000256" key="1">
    <source>
        <dbReference type="ARBA" id="ARBA00003979"/>
    </source>
</evidence>
<dbReference type="GeneID" id="11494711"/>
<dbReference type="eggNOG" id="ENOG502S05I">
    <property type="taxonomic scope" value="Eukaryota"/>
</dbReference>
<dbReference type="InterPro" id="IPR009286">
    <property type="entry name" value="Ins_P5_2-kin"/>
</dbReference>
<proteinExistence type="inferred from homology"/>
<comment type="domain">
    <text evidence="9">The EXKPK motif is conserved in inositol-pentakisphosphate 2-kinases of both family 1 and 2.</text>
</comment>
<dbReference type="PANTHER" id="PTHR14456">
    <property type="entry name" value="INOSITOL POLYPHOSPHATE KINASE 1"/>
    <property type="match status" value="1"/>
</dbReference>
<evidence type="ECO:0000313" key="11">
    <source>
        <dbReference type="Proteomes" id="UP000000689"/>
    </source>
</evidence>
<dbReference type="RefSeq" id="XP_003669331.1">
    <property type="nucleotide sequence ID" value="XM_003669283.1"/>
</dbReference>
<evidence type="ECO:0000256" key="8">
    <source>
        <dbReference type="ARBA" id="ARBA00022840"/>
    </source>
</evidence>
<comment type="function">
    <text evidence="9">Phosphorylates Ins(1,3,4,5,6)P5 at position 2 to form Ins(1,2,3,4,5,6)P6 (InsP6 or phytate).</text>
</comment>
<evidence type="ECO:0000256" key="6">
    <source>
        <dbReference type="ARBA" id="ARBA00022741"/>
    </source>
</evidence>
<dbReference type="GO" id="GO:0070481">
    <property type="term" value="P:nuclear-transcribed mRNA catabolic process, non-stop decay"/>
    <property type="evidence" value="ECO:0007669"/>
    <property type="project" value="EnsemblFungi"/>
</dbReference>
<keyword evidence="6 9" id="KW-0547">Nucleotide-binding</keyword>